<dbReference type="VEuPathDB" id="ToxoDB:EMH_0096390"/>
<keyword evidence="4" id="KW-0450">Lipoyl</keyword>
<accession>U6KMX2</accession>
<feature type="domain" description="Lipoyl-binding" evidence="10">
    <location>
        <begin position="1"/>
        <end position="45"/>
    </location>
</feature>
<organism evidence="12 13">
    <name type="scientific">Eimeria mitis</name>
    <dbReference type="NCBI Taxonomy" id="44415"/>
    <lineage>
        <taxon>Eukaryota</taxon>
        <taxon>Sar</taxon>
        <taxon>Alveolata</taxon>
        <taxon>Apicomplexa</taxon>
        <taxon>Conoidasida</taxon>
        <taxon>Coccidia</taxon>
        <taxon>Eucoccidiorida</taxon>
        <taxon>Eimeriorina</taxon>
        <taxon>Eimeriidae</taxon>
        <taxon>Eimeria</taxon>
    </lineage>
</organism>
<dbReference type="InterPro" id="IPR004167">
    <property type="entry name" value="PSBD"/>
</dbReference>
<dbReference type="GO" id="GO:0005739">
    <property type="term" value="C:mitochondrion"/>
    <property type="evidence" value="ECO:0007669"/>
    <property type="project" value="TreeGrafter"/>
</dbReference>
<dbReference type="RefSeq" id="XP_037879091.1">
    <property type="nucleotide sequence ID" value="XM_038023237.1"/>
</dbReference>
<dbReference type="GO" id="GO:0016407">
    <property type="term" value="F:acetyltransferase activity"/>
    <property type="evidence" value="ECO:0007669"/>
    <property type="project" value="TreeGrafter"/>
</dbReference>
<gene>
    <name evidence="12" type="ORF">EMH_0096390</name>
</gene>
<evidence type="ECO:0000313" key="13">
    <source>
        <dbReference type="Proteomes" id="UP000030744"/>
    </source>
</evidence>
<dbReference type="InterPro" id="IPR000089">
    <property type="entry name" value="Biotin_lipoyl"/>
</dbReference>
<dbReference type="PANTHER" id="PTHR43178:SF5">
    <property type="entry name" value="LIPOAMIDE ACYLTRANSFERASE COMPONENT OF BRANCHED-CHAIN ALPHA-KETO ACID DEHYDROGENASE COMPLEX, MITOCHONDRIAL"/>
    <property type="match status" value="1"/>
</dbReference>
<dbReference type="CDD" id="cd06849">
    <property type="entry name" value="lipoyl_domain"/>
    <property type="match status" value="1"/>
</dbReference>
<dbReference type="InterPro" id="IPR050743">
    <property type="entry name" value="2-oxoacid_DH_E2_comp"/>
</dbReference>
<proteinExistence type="inferred from homology"/>
<dbReference type="OrthoDB" id="202158at2759"/>
<dbReference type="SUPFAM" id="SSF51230">
    <property type="entry name" value="Single hybrid motif"/>
    <property type="match status" value="1"/>
</dbReference>
<dbReference type="EC" id="2.3.1.168" evidence="6"/>
<dbReference type="SUPFAM" id="SSF47005">
    <property type="entry name" value="Peripheral subunit-binding domain of 2-oxo acid dehydrogenase complex"/>
    <property type="match status" value="1"/>
</dbReference>
<dbReference type="Proteomes" id="UP000030744">
    <property type="component" value="Unassembled WGS sequence"/>
</dbReference>
<evidence type="ECO:0000259" key="10">
    <source>
        <dbReference type="PROSITE" id="PS50968"/>
    </source>
</evidence>
<dbReference type="GeneID" id="60404719"/>
<keyword evidence="5" id="KW-0012">Acyltransferase</keyword>
<dbReference type="FunFam" id="4.10.320.10:FF:000002">
    <property type="entry name" value="Dihydrolipoamide acetyltransferase component of pyruvate dehydrogenase complex"/>
    <property type="match status" value="1"/>
</dbReference>
<evidence type="ECO:0000256" key="9">
    <source>
        <dbReference type="SAM" id="MobiDB-lite"/>
    </source>
</evidence>
<sequence>MEEVCEVQSDKAAVEITSRYSGKILKLYAQEGDTVKVGGPLIDIDSPDVEEDANAHSPPPPDADSKPPEKPQQPQQTTAAAPSSRSGEALASPAVRRLAKEKGVDLEKVKGTGPRGAITKEDVLNFLSSGSSGSSTAVGLE</sequence>
<reference evidence="12" key="1">
    <citation type="submission" date="2013-10" db="EMBL/GenBank/DDBJ databases">
        <title>Genomic analysis of the causative agents of coccidiosis in chickens.</title>
        <authorList>
            <person name="Reid A.J."/>
            <person name="Blake D."/>
            <person name="Billington K."/>
            <person name="Browne H."/>
            <person name="Dunn M."/>
            <person name="Hung S."/>
            <person name="Kawahara F."/>
            <person name="Miranda-Saavedra D."/>
            <person name="Mourier T."/>
            <person name="Nagra H."/>
            <person name="Otto T.D."/>
            <person name="Rawlings N."/>
            <person name="Sanchez A."/>
            <person name="Sanders M."/>
            <person name="Subramaniam C."/>
            <person name="Tay Y."/>
            <person name="Dear P."/>
            <person name="Doerig C."/>
            <person name="Gruber A."/>
            <person name="Parkinson J."/>
            <person name="Shirley M."/>
            <person name="Wan K.L."/>
            <person name="Berriman M."/>
            <person name="Tomley F."/>
            <person name="Pain A."/>
        </authorList>
    </citation>
    <scope>NUCLEOTIDE SEQUENCE [LARGE SCALE GENOMIC DNA]</scope>
    <source>
        <strain evidence="12">Houghton</strain>
    </source>
</reference>
<evidence type="ECO:0000313" key="12">
    <source>
        <dbReference type="EMBL" id="CDJ36803.1"/>
    </source>
</evidence>
<evidence type="ECO:0000256" key="3">
    <source>
        <dbReference type="ARBA" id="ARBA00022679"/>
    </source>
</evidence>
<dbReference type="Pfam" id="PF00364">
    <property type="entry name" value="Biotin_lipoyl"/>
    <property type="match status" value="1"/>
</dbReference>
<feature type="region of interest" description="Disordered" evidence="9">
    <location>
        <begin position="36"/>
        <end position="94"/>
    </location>
</feature>
<reference evidence="12" key="2">
    <citation type="submission" date="2013-10" db="EMBL/GenBank/DDBJ databases">
        <authorList>
            <person name="Aslett M."/>
        </authorList>
    </citation>
    <scope>NUCLEOTIDE SEQUENCE [LARGE SCALE GENOMIC DNA]</scope>
    <source>
        <strain evidence="12">Houghton</strain>
    </source>
</reference>
<dbReference type="Pfam" id="PF02817">
    <property type="entry name" value="E3_binding"/>
    <property type="match status" value="1"/>
</dbReference>
<dbReference type="AlphaFoldDB" id="U6KMX2"/>
<dbReference type="GO" id="GO:0031405">
    <property type="term" value="F:lipoic acid binding"/>
    <property type="evidence" value="ECO:0007669"/>
    <property type="project" value="TreeGrafter"/>
</dbReference>
<protein>
    <recommendedName>
        <fullName evidence="7">Lipoamide acyltransferase component of branched-chain alpha-keto acid dehydrogenase complex, mitochondrial</fullName>
        <ecNumber evidence="6">2.3.1.168</ecNumber>
    </recommendedName>
    <alternativeName>
        <fullName evidence="8">Branched-chain alpha-keto acid dehydrogenase complex component E2</fullName>
    </alternativeName>
</protein>
<name>U6KMX2_9EIME</name>
<dbReference type="EMBL" id="HG736926">
    <property type="protein sequence ID" value="CDJ36803.1"/>
    <property type="molecule type" value="Genomic_DNA"/>
</dbReference>
<feature type="compositionally biased region" description="Low complexity" evidence="9">
    <location>
        <begin position="72"/>
        <end position="82"/>
    </location>
</feature>
<dbReference type="Gene3D" id="4.10.320.10">
    <property type="entry name" value="E3-binding domain"/>
    <property type="match status" value="1"/>
</dbReference>
<feature type="domain" description="Peripheral subunit-binding (PSBD)" evidence="11">
    <location>
        <begin position="90"/>
        <end position="127"/>
    </location>
</feature>
<dbReference type="InterPro" id="IPR011053">
    <property type="entry name" value="Single_hybrid_motif"/>
</dbReference>
<dbReference type="GO" id="GO:0043754">
    <property type="term" value="F:dihydrolipoamide branched chain acyltransferase activity"/>
    <property type="evidence" value="ECO:0007669"/>
    <property type="project" value="UniProtKB-EC"/>
</dbReference>
<comment type="cofactor">
    <cofactor evidence="1">
        <name>(R)-lipoate</name>
        <dbReference type="ChEBI" id="CHEBI:83088"/>
    </cofactor>
</comment>
<evidence type="ECO:0000256" key="6">
    <source>
        <dbReference type="ARBA" id="ARBA00038880"/>
    </source>
</evidence>
<evidence type="ECO:0000256" key="1">
    <source>
        <dbReference type="ARBA" id="ARBA00001938"/>
    </source>
</evidence>
<evidence type="ECO:0000256" key="4">
    <source>
        <dbReference type="ARBA" id="ARBA00022823"/>
    </source>
</evidence>
<keyword evidence="3" id="KW-0808">Transferase</keyword>
<dbReference type="PROSITE" id="PS51826">
    <property type="entry name" value="PSBD"/>
    <property type="match status" value="1"/>
</dbReference>
<evidence type="ECO:0000256" key="2">
    <source>
        <dbReference type="ARBA" id="ARBA00007317"/>
    </source>
</evidence>
<dbReference type="PANTHER" id="PTHR43178">
    <property type="entry name" value="DIHYDROLIPOAMIDE ACETYLTRANSFERASE COMPONENT OF PYRUVATE DEHYDROGENASE COMPLEX"/>
    <property type="match status" value="1"/>
</dbReference>
<comment type="similarity">
    <text evidence="2">Belongs to the 2-oxoacid dehydrogenase family.</text>
</comment>
<keyword evidence="13" id="KW-1185">Reference proteome</keyword>
<evidence type="ECO:0000256" key="5">
    <source>
        <dbReference type="ARBA" id="ARBA00023315"/>
    </source>
</evidence>
<evidence type="ECO:0000259" key="11">
    <source>
        <dbReference type="PROSITE" id="PS51826"/>
    </source>
</evidence>
<evidence type="ECO:0000256" key="8">
    <source>
        <dbReference type="ARBA" id="ARBA00042008"/>
    </source>
</evidence>
<dbReference type="Gene3D" id="2.40.50.100">
    <property type="match status" value="1"/>
</dbReference>
<dbReference type="InterPro" id="IPR036625">
    <property type="entry name" value="E3-bd_dom_sf"/>
</dbReference>
<dbReference type="PROSITE" id="PS50968">
    <property type="entry name" value="BIOTINYL_LIPOYL"/>
    <property type="match status" value="1"/>
</dbReference>
<evidence type="ECO:0000256" key="7">
    <source>
        <dbReference type="ARBA" id="ARBA00039275"/>
    </source>
</evidence>